<dbReference type="HOGENOM" id="CLU_105318_0_0_9"/>
<dbReference type="AlphaFoldDB" id="Q97DD6"/>
<dbReference type="InterPro" id="IPR014871">
    <property type="entry name" value="dUTPase/dCTP_pyrophosphatase"/>
</dbReference>
<name>Q97DD6_CLOAB</name>
<organism evidence="1 2">
    <name type="scientific">Clostridium acetobutylicum (strain ATCC 824 / DSM 792 / JCM 1419 / IAM 19013 / LMG 5710 / NBRC 13948 / NRRL B-527 / VKM B-1787 / 2291 / W)</name>
    <dbReference type="NCBI Taxonomy" id="272562"/>
    <lineage>
        <taxon>Bacteria</taxon>
        <taxon>Bacillati</taxon>
        <taxon>Bacillota</taxon>
        <taxon>Clostridia</taxon>
        <taxon>Eubacteriales</taxon>
        <taxon>Clostridiaceae</taxon>
        <taxon>Clostridium</taxon>
    </lineage>
</organism>
<protein>
    <recommendedName>
        <fullName evidence="3">dUTPase</fullName>
    </recommendedName>
</protein>
<dbReference type="RefSeq" id="WP_010966807.1">
    <property type="nucleotide sequence ID" value="NC_003030.1"/>
</dbReference>
<dbReference type="InterPro" id="IPR016947">
    <property type="entry name" value="UCP030140"/>
</dbReference>
<dbReference type="CDD" id="cd11527">
    <property type="entry name" value="NTP-PPase_dUTPase"/>
    <property type="match status" value="1"/>
</dbReference>
<proteinExistence type="predicted"/>
<evidence type="ECO:0000313" key="2">
    <source>
        <dbReference type="Proteomes" id="UP000000814"/>
    </source>
</evidence>
<dbReference type="Gene3D" id="1.10.4010.10">
    <property type="entry name" value="Type II deoxyuridine triphosphatase"/>
    <property type="match status" value="1"/>
</dbReference>
<dbReference type="KEGG" id="cac:CA_C3542"/>
<reference evidence="1 2" key="1">
    <citation type="journal article" date="2001" name="J. Bacteriol.">
        <title>Genome sequence and comparative analysis of the solvent-producing bacterium Clostridium acetobutylicum.</title>
        <authorList>
            <person name="Nolling J."/>
            <person name="Breton G."/>
            <person name="Omelchenko M.V."/>
            <person name="Makarova K.S."/>
            <person name="Zeng Q."/>
            <person name="Gibson R."/>
            <person name="Lee H.M."/>
            <person name="Dubois J."/>
            <person name="Qiu D."/>
            <person name="Hitti J."/>
            <person name="Wolf Y.I."/>
            <person name="Tatusov R.L."/>
            <person name="Sabathe F."/>
            <person name="Doucette-Stamm L."/>
            <person name="Soucaille P."/>
            <person name="Daly M.J."/>
            <person name="Bennett G.N."/>
            <person name="Koonin E.V."/>
            <person name="Smith D.R."/>
        </authorList>
    </citation>
    <scope>NUCLEOTIDE SEQUENCE [LARGE SCALE GENOMIC DNA]</scope>
    <source>
        <strain evidence="2">ATCC 824 / DSM 792 / JCM 1419 / LMG 5710 / VKM B-1787</strain>
    </source>
</reference>
<dbReference type="EMBL" id="AE001437">
    <property type="protein sequence ID" value="AAK81467.1"/>
    <property type="molecule type" value="Genomic_DNA"/>
</dbReference>
<evidence type="ECO:0008006" key="3">
    <source>
        <dbReference type="Google" id="ProtNLM"/>
    </source>
</evidence>
<dbReference type="PATRIC" id="fig|272562.8.peg.3731"/>
<dbReference type="eggNOG" id="COG4508">
    <property type="taxonomic scope" value="Bacteria"/>
</dbReference>
<accession>Q97DD6</accession>
<gene>
    <name evidence="1" type="ordered locus">CA_C3542</name>
</gene>
<keyword evidence="2" id="KW-1185">Reference proteome</keyword>
<dbReference type="OrthoDB" id="5506143at2"/>
<dbReference type="STRING" id="272562.CA_C3542"/>
<dbReference type="GeneID" id="45000033"/>
<evidence type="ECO:0000313" key="1">
    <source>
        <dbReference type="EMBL" id="AAK81467.1"/>
    </source>
</evidence>
<dbReference type="PIRSF" id="PIRSF030140">
    <property type="entry name" value="UCP030140"/>
    <property type="match status" value="1"/>
</dbReference>
<dbReference type="PIR" id="H97334">
    <property type="entry name" value="H97334"/>
</dbReference>
<dbReference type="SUPFAM" id="SSF101386">
    <property type="entry name" value="all-alpha NTP pyrophosphatases"/>
    <property type="match status" value="1"/>
</dbReference>
<dbReference type="Proteomes" id="UP000000814">
    <property type="component" value="Chromosome"/>
</dbReference>
<dbReference type="Pfam" id="PF08761">
    <property type="entry name" value="dUTPase_2"/>
    <property type="match status" value="1"/>
</dbReference>
<sequence>MNLNKLFHLQKNLDTKIIDQKNLSSQNLYSQKALALQVKFGELASKTRCFNYWTTEAPCEKNAILEEYINCLHFILSIGLDKDYIDFALPSSSFSTNIVEQFLGLFIDINDFVICSSKDNYVTLFQDFINLGKNLGFNDSDIENSYVQKNAIIAQI</sequence>